<evidence type="ECO:0000313" key="11">
    <source>
        <dbReference type="Proteomes" id="UP000199695"/>
    </source>
</evidence>
<name>A0A1H8DN31_9BACL</name>
<feature type="domain" description="POTRA" evidence="9">
    <location>
        <begin position="44"/>
        <end position="112"/>
    </location>
</feature>
<evidence type="ECO:0000256" key="2">
    <source>
        <dbReference type="ARBA" id="ARBA00022475"/>
    </source>
</evidence>
<accession>A0A1H8DN31</accession>
<dbReference type="GO" id="GO:0051301">
    <property type="term" value="P:cell division"/>
    <property type="evidence" value="ECO:0007669"/>
    <property type="project" value="UniProtKB-KW"/>
</dbReference>
<comment type="subcellular location">
    <subcellularLocation>
        <location evidence="1">Membrane</location>
    </subcellularLocation>
</comment>
<dbReference type="Proteomes" id="UP000199695">
    <property type="component" value="Unassembled WGS sequence"/>
</dbReference>
<dbReference type="RefSeq" id="WP_170839811.1">
    <property type="nucleotide sequence ID" value="NZ_FOCQ01000005.1"/>
</dbReference>
<reference evidence="10 11" key="1">
    <citation type="submission" date="2016-10" db="EMBL/GenBank/DDBJ databases">
        <authorList>
            <person name="de Groot N.N."/>
        </authorList>
    </citation>
    <scope>NUCLEOTIDE SEQUENCE [LARGE SCALE GENOMIC DNA]</scope>
    <source>
        <strain evidence="10 11">DSM 46701</strain>
    </source>
</reference>
<keyword evidence="5 8" id="KW-1133">Transmembrane helix</keyword>
<evidence type="ECO:0000256" key="1">
    <source>
        <dbReference type="ARBA" id="ARBA00004370"/>
    </source>
</evidence>
<evidence type="ECO:0000256" key="3">
    <source>
        <dbReference type="ARBA" id="ARBA00022618"/>
    </source>
</evidence>
<keyword evidence="11" id="KW-1185">Reference proteome</keyword>
<dbReference type="PANTHER" id="PTHR37820">
    <property type="entry name" value="CELL DIVISION PROTEIN DIVIB"/>
    <property type="match status" value="1"/>
</dbReference>
<evidence type="ECO:0000256" key="7">
    <source>
        <dbReference type="ARBA" id="ARBA00023306"/>
    </source>
</evidence>
<dbReference type="Gene3D" id="3.10.20.310">
    <property type="entry name" value="membrane protein fhac"/>
    <property type="match status" value="1"/>
</dbReference>
<evidence type="ECO:0000256" key="4">
    <source>
        <dbReference type="ARBA" id="ARBA00022692"/>
    </source>
</evidence>
<dbReference type="STRING" id="1173111.SAMN05444955_105273"/>
<evidence type="ECO:0000256" key="5">
    <source>
        <dbReference type="ARBA" id="ARBA00022989"/>
    </source>
</evidence>
<evidence type="ECO:0000313" key="10">
    <source>
        <dbReference type="EMBL" id="SEN08660.1"/>
    </source>
</evidence>
<protein>
    <submittedName>
        <fullName evidence="10">Cell division septal protein FtsQ</fullName>
    </submittedName>
</protein>
<dbReference type="Gene3D" id="3.40.50.10960">
    <property type="match status" value="1"/>
</dbReference>
<keyword evidence="2" id="KW-1003">Cell membrane</keyword>
<organism evidence="10 11">
    <name type="scientific">Lihuaxuella thermophila</name>
    <dbReference type="NCBI Taxonomy" id="1173111"/>
    <lineage>
        <taxon>Bacteria</taxon>
        <taxon>Bacillati</taxon>
        <taxon>Bacillota</taxon>
        <taxon>Bacilli</taxon>
        <taxon>Bacillales</taxon>
        <taxon>Thermoactinomycetaceae</taxon>
        <taxon>Lihuaxuella</taxon>
    </lineage>
</organism>
<evidence type="ECO:0000256" key="6">
    <source>
        <dbReference type="ARBA" id="ARBA00023136"/>
    </source>
</evidence>
<sequence>MEGRVPPFRLRVGKKHSPSPWAFGFIFLFFTGMLLILFLRSPLSEIKEIQISGNQLLSEREILRNTRLMKGVSYFHVNAEALEHALETLPEIKEAHVRKVFPNKVYIQVKEEASIAFFRTSAGTVYPVLADGSVLTHRPVSLWREDRPVFEGWTASSPAFKLAAQKLAMLSTGIRREIRVLKPVADHEDQVQMLTRRHHLVFVRAADLHKKMSYYPSFKDHPRGTLYLLQSIWFSPETNQNSS</sequence>
<proteinExistence type="predicted"/>
<dbReference type="PANTHER" id="PTHR37820:SF1">
    <property type="entry name" value="CELL DIVISION PROTEIN FTSQ"/>
    <property type="match status" value="1"/>
</dbReference>
<keyword evidence="6 8" id="KW-0472">Membrane</keyword>
<dbReference type="PROSITE" id="PS51779">
    <property type="entry name" value="POTRA"/>
    <property type="match status" value="1"/>
</dbReference>
<evidence type="ECO:0000259" key="9">
    <source>
        <dbReference type="PROSITE" id="PS51779"/>
    </source>
</evidence>
<dbReference type="EMBL" id="FOCQ01000005">
    <property type="protein sequence ID" value="SEN08660.1"/>
    <property type="molecule type" value="Genomic_DNA"/>
</dbReference>
<dbReference type="Pfam" id="PF08478">
    <property type="entry name" value="POTRA_1"/>
    <property type="match status" value="1"/>
</dbReference>
<keyword evidence="7" id="KW-0131">Cell cycle</keyword>
<dbReference type="InterPro" id="IPR034746">
    <property type="entry name" value="POTRA"/>
</dbReference>
<dbReference type="InterPro" id="IPR050487">
    <property type="entry name" value="FtsQ_DivIB"/>
</dbReference>
<gene>
    <name evidence="10" type="ORF">SAMN05444955_105273</name>
</gene>
<dbReference type="InterPro" id="IPR013685">
    <property type="entry name" value="POTRA_FtsQ_type"/>
</dbReference>
<keyword evidence="4 8" id="KW-0812">Transmembrane</keyword>
<evidence type="ECO:0000256" key="8">
    <source>
        <dbReference type="SAM" id="Phobius"/>
    </source>
</evidence>
<feature type="transmembrane region" description="Helical" evidence="8">
    <location>
        <begin position="20"/>
        <end position="39"/>
    </location>
</feature>
<dbReference type="AlphaFoldDB" id="A0A1H8DN31"/>
<dbReference type="GO" id="GO:0005886">
    <property type="term" value="C:plasma membrane"/>
    <property type="evidence" value="ECO:0007669"/>
    <property type="project" value="TreeGrafter"/>
</dbReference>
<keyword evidence="3 10" id="KW-0132">Cell division</keyword>